<keyword evidence="3" id="KW-0378">Hydrolase</keyword>
<feature type="coiled-coil region" evidence="6">
    <location>
        <begin position="560"/>
        <end position="587"/>
    </location>
</feature>
<reference evidence="9 10" key="1">
    <citation type="journal article" date="2019" name="Int. J. Syst. Evol. Microbiol.">
        <title>The Global Catalogue of Microorganisms (GCM) 10K type strain sequencing project: providing services to taxonomists for standard genome sequencing and annotation.</title>
        <authorList>
            <consortium name="The Broad Institute Genomics Platform"/>
            <consortium name="The Broad Institute Genome Sequencing Center for Infectious Disease"/>
            <person name="Wu L."/>
            <person name="Ma J."/>
        </authorList>
    </citation>
    <scope>NUCLEOTIDE SEQUENCE [LARGE SCALE GENOMIC DNA]</scope>
    <source>
        <strain evidence="9 10">JCM 16114</strain>
    </source>
</reference>
<dbReference type="SUPFAM" id="SSF52540">
    <property type="entry name" value="P-loop containing nucleoside triphosphate hydrolases"/>
    <property type="match status" value="1"/>
</dbReference>
<comment type="caution">
    <text evidence="9">The sequence shown here is derived from an EMBL/GenBank/DDBJ whole genome shotgun (WGS) entry which is preliminary data.</text>
</comment>
<evidence type="ECO:0000259" key="8">
    <source>
        <dbReference type="Pfam" id="PF13087"/>
    </source>
</evidence>
<dbReference type="PANTHER" id="PTHR43788">
    <property type="entry name" value="DNA2/NAM7 HELICASE FAMILY MEMBER"/>
    <property type="match status" value="1"/>
</dbReference>
<dbReference type="InterPro" id="IPR041677">
    <property type="entry name" value="DNA2/NAM7_AAA_11"/>
</dbReference>
<dbReference type="InterPro" id="IPR027417">
    <property type="entry name" value="P-loop_NTPase"/>
</dbReference>
<gene>
    <name evidence="9" type="ORF">GCM10009850_022390</name>
</gene>
<evidence type="ECO:0000259" key="7">
    <source>
        <dbReference type="Pfam" id="PF13086"/>
    </source>
</evidence>
<evidence type="ECO:0000256" key="3">
    <source>
        <dbReference type="ARBA" id="ARBA00022801"/>
    </source>
</evidence>
<dbReference type="Gene3D" id="3.40.50.300">
    <property type="entry name" value="P-loop containing nucleotide triphosphate hydrolases"/>
    <property type="match status" value="2"/>
</dbReference>
<protein>
    <recommendedName>
        <fullName evidence="11">AAA domain-containing protein</fullName>
    </recommendedName>
</protein>
<dbReference type="RefSeq" id="WP_344473311.1">
    <property type="nucleotide sequence ID" value="NZ_BAAAQX010000004.1"/>
</dbReference>
<sequence>MTTVPVFLTRAVAVVPSQKVYAKLAPDLHPFGLVQEMSELAHAGALPARVDEGRLAVYTSRHVAWLYPSAHGDAYSLGGAAPRRFRDEERLVEAALLLRCQYGWHAFHHVRDVRPGMSAHWDLLRRSWAQAEAPSASPAPLPPQHAFYLDLMSQVIEAGRDIEVNRQHDAEPLLYRNKASAREQRHSVRDVYTFHLLRPVDVADGAVLYLRDRPELRGRVIRIKGTEITIRFEQAVDYSRIPASGALMAMPSDRIYRAQADAVARLREGRSVNRGLLHQLVERRVASYRPDPQTRPREQLDEGSGQLAAFQRALTVPDLLLVLGPPGTGKTRTIAQIVAACAGRQRVLVTSHTNRAVDNVLEKLPEDVFTVRIGNEDKMSAHARGLMVENRVQQEQRRVLAATEGTAAALASFTGAGSPAARWLSYLAQCLDGASATDREFTRLLGARKEAVARVTAALAGPLREAEHETARTRTVAAELDGLCRRARTRHEAAAARAQSGALAFLFRWLTNRRAGRLRTAEQALGEAEARSAVAAATLAALNKQAEQLIAGDRQIGELADAADKAREELHRELTAAERASAMLRAMISPWLPLDPLGPGHDVACWQAERTRLEKAVVTLATRASLLSDWRAGISETSEELQREMVRYATVVGATCIGTATAPLLADLEFDLVIVDEAGQISTPNLLVPLVRGRRALLVGDHHQLPPYLDEEVRDWAESLRADAELGQEAINSIGDILRRSAFEQLYGTLPADNQIMLRLQRRMPREIADFISAAFYGGILQTNHPGGGQDPIFSSPFAMIDTSDLPSAQRREGSPPGDKKSYRNEAEAGLIARLVTAYAPRYKDWAVIVPYKAQAELIRAKLGARADVAEHIDTVDSFQGGERDLIVYGFTRSNDQRRIGFLKELRRLNVAISRARAQLIVVGDATTLSQAREKEFAQVMKAMLAHLARVGDIRPSREAGRLIDSLEEA</sequence>
<name>A0ABN3CBN7_9ACTN</name>
<organism evidence="9 10">
    <name type="scientific">Nonomuraea monospora</name>
    <dbReference type="NCBI Taxonomy" id="568818"/>
    <lineage>
        <taxon>Bacteria</taxon>
        <taxon>Bacillati</taxon>
        <taxon>Actinomycetota</taxon>
        <taxon>Actinomycetes</taxon>
        <taxon>Streptosporangiales</taxon>
        <taxon>Streptosporangiaceae</taxon>
        <taxon>Nonomuraea</taxon>
    </lineage>
</organism>
<evidence type="ECO:0000256" key="1">
    <source>
        <dbReference type="ARBA" id="ARBA00007913"/>
    </source>
</evidence>
<dbReference type="CDD" id="cd18808">
    <property type="entry name" value="SF1_C_Upf1"/>
    <property type="match status" value="1"/>
</dbReference>
<dbReference type="Pfam" id="PF13087">
    <property type="entry name" value="AAA_12"/>
    <property type="match status" value="1"/>
</dbReference>
<comment type="similarity">
    <text evidence="1">Belongs to the DNA2/NAM7 helicase family.</text>
</comment>
<keyword evidence="6" id="KW-0175">Coiled coil</keyword>
<dbReference type="InterPro" id="IPR050534">
    <property type="entry name" value="Coronavir_polyprotein_1ab"/>
</dbReference>
<dbReference type="EMBL" id="BAAAQX010000004">
    <property type="protein sequence ID" value="GAA2206781.1"/>
    <property type="molecule type" value="Genomic_DNA"/>
</dbReference>
<dbReference type="Pfam" id="PF13086">
    <property type="entry name" value="AAA_11"/>
    <property type="match status" value="1"/>
</dbReference>
<evidence type="ECO:0008006" key="11">
    <source>
        <dbReference type="Google" id="ProtNLM"/>
    </source>
</evidence>
<dbReference type="PANTHER" id="PTHR43788:SF8">
    <property type="entry name" value="DNA-BINDING PROTEIN SMUBP-2"/>
    <property type="match status" value="1"/>
</dbReference>
<keyword evidence="5" id="KW-0067">ATP-binding</keyword>
<dbReference type="Proteomes" id="UP001499843">
    <property type="component" value="Unassembled WGS sequence"/>
</dbReference>
<evidence type="ECO:0000256" key="2">
    <source>
        <dbReference type="ARBA" id="ARBA00022741"/>
    </source>
</evidence>
<evidence type="ECO:0000256" key="4">
    <source>
        <dbReference type="ARBA" id="ARBA00022806"/>
    </source>
</evidence>
<dbReference type="InterPro" id="IPR041679">
    <property type="entry name" value="DNA2/NAM7-like_C"/>
</dbReference>
<evidence type="ECO:0000256" key="6">
    <source>
        <dbReference type="SAM" id="Coils"/>
    </source>
</evidence>
<evidence type="ECO:0000313" key="10">
    <source>
        <dbReference type="Proteomes" id="UP001499843"/>
    </source>
</evidence>
<dbReference type="CDD" id="cd17934">
    <property type="entry name" value="DEXXQc_Upf1-like"/>
    <property type="match status" value="1"/>
</dbReference>
<keyword evidence="4" id="KW-0347">Helicase</keyword>
<keyword evidence="2" id="KW-0547">Nucleotide-binding</keyword>
<evidence type="ECO:0000313" key="9">
    <source>
        <dbReference type="EMBL" id="GAA2206781.1"/>
    </source>
</evidence>
<keyword evidence="10" id="KW-1185">Reference proteome</keyword>
<dbReference type="InterPro" id="IPR047187">
    <property type="entry name" value="SF1_C_Upf1"/>
</dbReference>
<proteinExistence type="inferred from homology"/>
<evidence type="ECO:0000256" key="5">
    <source>
        <dbReference type="ARBA" id="ARBA00022840"/>
    </source>
</evidence>
<feature type="domain" description="DNA2/NAM7 helicase-like C-terminal" evidence="8">
    <location>
        <begin position="739"/>
        <end position="926"/>
    </location>
</feature>
<accession>A0ABN3CBN7</accession>
<feature type="domain" description="DNA2/NAM7 helicase helicase" evidence="7">
    <location>
        <begin position="306"/>
        <end position="708"/>
    </location>
</feature>